<feature type="signal peptide" evidence="1">
    <location>
        <begin position="1"/>
        <end position="22"/>
    </location>
</feature>
<keyword evidence="5" id="KW-1185">Reference proteome</keyword>
<accession>A0A316E041</accession>
<evidence type="ECO:0000313" key="3">
    <source>
        <dbReference type="EMBL" id="PWK22922.1"/>
    </source>
</evidence>
<evidence type="ECO:0000256" key="1">
    <source>
        <dbReference type="SAM" id="SignalP"/>
    </source>
</evidence>
<dbReference type="Proteomes" id="UP000651837">
    <property type="component" value="Unassembled WGS sequence"/>
</dbReference>
<reference evidence="3 4" key="1">
    <citation type="submission" date="2018-05" db="EMBL/GenBank/DDBJ databases">
        <title>Genomic Encyclopedia of Archaeal and Bacterial Type Strains, Phase II (KMG-II): from individual species to whole genera.</title>
        <authorList>
            <person name="Goeker M."/>
        </authorList>
    </citation>
    <scope>NUCLEOTIDE SEQUENCE [LARGE SCALE GENOMIC DNA]</scope>
    <source>
        <strain evidence="3 4">DSM 23514</strain>
    </source>
</reference>
<organism evidence="3 4">
    <name type="scientific">Maribacter polysiphoniae</name>
    <dbReference type="NCBI Taxonomy" id="429344"/>
    <lineage>
        <taxon>Bacteria</taxon>
        <taxon>Pseudomonadati</taxon>
        <taxon>Bacteroidota</taxon>
        <taxon>Flavobacteriia</taxon>
        <taxon>Flavobacteriales</taxon>
        <taxon>Flavobacteriaceae</taxon>
        <taxon>Maribacter</taxon>
    </lineage>
</organism>
<dbReference type="AlphaFoldDB" id="A0A316E041"/>
<sequence>MKTSKITMVVMAFMLTTTFSFSQSVEGKLAIKGSAKGRTIKQKTPVALFKAFKDGEYNIHFNFRTSDVKSDQIILFDMKTIVKYNGKTISETSRDGWPWIPGDMFVPIEAFDAIPALQKFTSNEGANSLPPKGARSFEIILQLVPSKGQKIKGSISPATMKITIE</sequence>
<evidence type="ECO:0000313" key="4">
    <source>
        <dbReference type="Proteomes" id="UP000245667"/>
    </source>
</evidence>
<gene>
    <name evidence="2" type="ORF">HZY62_13355</name>
    <name evidence="3" type="ORF">LX92_02861</name>
</gene>
<dbReference type="RefSeq" id="WP_109651816.1">
    <property type="nucleotide sequence ID" value="NZ_JACWLN010000005.1"/>
</dbReference>
<evidence type="ECO:0000313" key="2">
    <source>
        <dbReference type="EMBL" id="MBD1261585.1"/>
    </source>
</evidence>
<proteinExistence type="predicted"/>
<feature type="chain" id="PRO_5016462107" evidence="1">
    <location>
        <begin position="23"/>
        <end position="165"/>
    </location>
</feature>
<evidence type="ECO:0000313" key="5">
    <source>
        <dbReference type="Proteomes" id="UP000651837"/>
    </source>
</evidence>
<name>A0A316E041_9FLAO</name>
<comment type="caution">
    <text evidence="3">The sequence shown here is derived from an EMBL/GenBank/DDBJ whole genome shotgun (WGS) entry which is preliminary data.</text>
</comment>
<dbReference type="EMBL" id="JACWLN010000005">
    <property type="protein sequence ID" value="MBD1261585.1"/>
    <property type="molecule type" value="Genomic_DNA"/>
</dbReference>
<dbReference type="EMBL" id="QGGQ01000006">
    <property type="protein sequence ID" value="PWK22922.1"/>
    <property type="molecule type" value="Genomic_DNA"/>
</dbReference>
<keyword evidence="1" id="KW-0732">Signal</keyword>
<dbReference type="OrthoDB" id="824329at2"/>
<dbReference type="Proteomes" id="UP000245667">
    <property type="component" value="Unassembled WGS sequence"/>
</dbReference>
<protein>
    <submittedName>
        <fullName evidence="3">Uncharacterized protein</fullName>
    </submittedName>
</protein>
<reference evidence="2 5" key="2">
    <citation type="submission" date="2020-07" db="EMBL/GenBank/DDBJ databases">
        <title>The draft genome sequence of Maribacter polysiphoniae KCTC 22021.</title>
        <authorList>
            <person name="Mu L."/>
        </authorList>
    </citation>
    <scope>NUCLEOTIDE SEQUENCE [LARGE SCALE GENOMIC DNA]</scope>
    <source>
        <strain evidence="2 5">KCTC 22021</strain>
    </source>
</reference>